<gene>
    <name evidence="4" type="ORF">E0L32_005373</name>
</gene>
<dbReference type="RefSeq" id="XP_030996120.1">
    <property type="nucleotide sequence ID" value="XM_031139887.1"/>
</dbReference>
<dbReference type="InterPro" id="IPR011989">
    <property type="entry name" value="ARM-like"/>
</dbReference>
<dbReference type="GeneID" id="41972820"/>
<dbReference type="InterPro" id="IPR016024">
    <property type="entry name" value="ARM-type_fold"/>
</dbReference>
<proteinExistence type="inferred from homology"/>
<feature type="region of interest" description="Disordered" evidence="2">
    <location>
        <begin position="446"/>
        <end position="467"/>
    </location>
</feature>
<sequence>MHDLRKKALLESGKTTSRKARSRPESTRGSTTHSPVTSPGHSRPGSRANSRPGSRYASEDEGFSDSEYDETMTMSTNSASDDAADGEPRQSWVERLQDRIAELDDRKRSSVQGRTGLLAGYLHLIRHHFAGPQIEGSVSEIVDTLLKSIKGGGSAEERSLALKSLTVTALNCPAESIFEQAFEPLKVVCHDAQDEEVKVDAIYAMAVAAIYCSGFVAAAEDLLEFLMDIIESDGNVVEAEDSGPVVAAALQAWGFVAGQIEDLSDWSEEAMDAFIEQLQSTDIDVQTSAGSNVAFLLEVSRDQEEETGEALNFSYNSHGLMQRLNELARGSKSISKKDRRHVRTELKDVIQSIEEGVGPGYSTVLYDEVNPRTPGNKADGRGGKHLGYRKKLRVRDDLMLIDTWSLNSRAETLRLLLGGGFGTHCVDNPHIINIFGDAEVETLTKEALPKKSPRKASKKKGGRIQDY</sequence>
<dbReference type="AlphaFoldDB" id="A0A507BAK5"/>
<dbReference type="InterPro" id="IPR039777">
    <property type="entry name" value="IFRD"/>
</dbReference>
<dbReference type="PANTHER" id="PTHR12354">
    <property type="entry name" value="INTERFERON-RELATED DEVELOPMENTAL REGULATOR"/>
    <property type="match status" value="1"/>
</dbReference>
<feature type="compositionally biased region" description="Acidic residues" evidence="2">
    <location>
        <begin position="59"/>
        <end position="70"/>
    </location>
</feature>
<reference evidence="4 5" key="1">
    <citation type="submission" date="2019-06" db="EMBL/GenBank/DDBJ databases">
        <title>Draft genome sequence of the filamentous fungus Phialemoniopsis curvata isolated from diesel fuel.</title>
        <authorList>
            <person name="Varaljay V.A."/>
            <person name="Lyon W.J."/>
            <person name="Crouch A.L."/>
            <person name="Drake C.E."/>
            <person name="Hollomon J.M."/>
            <person name="Nadeau L.J."/>
            <person name="Nunn H.S."/>
            <person name="Stevenson B.S."/>
            <person name="Bojanowski C.L."/>
            <person name="Crookes-Goodson W.J."/>
        </authorList>
    </citation>
    <scope>NUCLEOTIDE SEQUENCE [LARGE SCALE GENOMIC DNA]</scope>
    <source>
        <strain evidence="4 5">D216</strain>
    </source>
</reference>
<dbReference type="Proteomes" id="UP000319257">
    <property type="component" value="Unassembled WGS sequence"/>
</dbReference>
<organism evidence="4 5">
    <name type="scientific">Thyridium curvatum</name>
    <dbReference type="NCBI Taxonomy" id="1093900"/>
    <lineage>
        <taxon>Eukaryota</taxon>
        <taxon>Fungi</taxon>
        <taxon>Dikarya</taxon>
        <taxon>Ascomycota</taxon>
        <taxon>Pezizomycotina</taxon>
        <taxon>Sordariomycetes</taxon>
        <taxon>Sordariomycetidae</taxon>
        <taxon>Thyridiales</taxon>
        <taxon>Thyridiaceae</taxon>
        <taxon>Thyridium</taxon>
    </lineage>
</organism>
<dbReference type="STRING" id="1093900.A0A507BAK5"/>
<dbReference type="EMBL" id="SKBQ01000028">
    <property type="protein sequence ID" value="TPX14409.1"/>
    <property type="molecule type" value="Genomic_DNA"/>
</dbReference>
<dbReference type="Gene3D" id="1.25.10.10">
    <property type="entry name" value="Leucine-rich Repeat Variant"/>
    <property type="match status" value="1"/>
</dbReference>
<comment type="similarity">
    <text evidence="1">Belongs to the IFRD family.</text>
</comment>
<dbReference type="OrthoDB" id="18978at2759"/>
<evidence type="ECO:0000259" key="3">
    <source>
        <dbReference type="Pfam" id="PF05004"/>
    </source>
</evidence>
<evidence type="ECO:0000256" key="2">
    <source>
        <dbReference type="SAM" id="MobiDB-lite"/>
    </source>
</evidence>
<comment type="caution">
    <text evidence="4">The sequence shown here is derived from an EMBL/GenBank/DDBJ whole genome shotgun (WGS) entry which is preliminary data.</text>
</comment>
<evidence type="ECO:0000313" key="5">
    <source>
        <dbReference type="Proteomes" id="UP000319257"/>
    </source>
</evidence>
<keyword evidence="5" id="KW-1185">Reference proteome</keyword>
<feature type="compositionally biased region" description="Polar residues" evidence="2">
    <location>
        <begin position="27"/>
        <end position="40"/>
    </location>
</feature>
<accession>A0A507BAK5</accession>
<dbReference type="InterPro" id="IPR007701">
    <property type="entry name" value="Interferon-rel_develop_reg_N"/>
</dbReference>
<name>A0A507BAK5_9PEZI</name>
<evidence type="ECO:0000256" key="1">
    <source>
        <dbReference type="ARBA" id="ARBA00008828"/>
    </source>
</evidence>
<dbReference type="Pfam" id="PF05004">
    <property type="entry name" value="IFRD"/>
    <property type="match status" value="1"/>
</dbReference>
<feature type="compositionally biased region" description="Basic residues" evidence="2">
    <location>
        <begin position="451"/>
        <end position="467"/>
    </location>
</feature>
<dbReference type="SUPFAM" id="SSF48371">
    <property type="entry name" value="ARM repeat"/>
    <property type="match status" value="1"/>
</dbReference>
<protein>
    <recommendedName>
        <fullName evidence="3">Interferon-related developmental regulator N-terminal domain-containing protein</fullName>
    </recommendedName>
</protein>
<feature type="domain" description="Interferon-related developmental regulator N-terminal" evidence="3">
    <location>
        <begin position="74"/>
        <end position="354"/>
    </location>
</feature>
<dbReference type="InParanoid" id="A0A507BAK5"/>
<feature type="region of interest" description="Disordered" evidence="2">
    <location>
        <begin position="1"/>
        <end position="90"/>
    </location>
</feature>
<dbReference type="PANTHER" id="PTHR12354:SF1">
    <property type="entry name" value="INTERFERON-RELATED DEVELOPMENTAL REGULATOR 1"/>
    <property type="match status" value="1"/>
</dbReference>
<evidence type="ECO:0000313" key="4">
    <source>
        <dbReference type="EMBL" id="TPX14409.1"/>
    </source>
</evidence>